<evidence type="ECO:0000313" key="2">
    <source>
        <dbReference type="Proteomes" id="UP000293874"/>
    </source>
</evidence>
<accession>A0A4Q7MRX3</accession>
<dbReference type="OrthoDB" id="1121837at2"/>
<protein>
    <submittedName>
        <fullName evidence="1">Uncharacterized protein DUF4286</fullName>
    </submittedName>
</protein>
<dbReference type="Proteomes" id="UP000293874">
    <property type="component" value="Unassembled WGS sequence"/>
</dbReference>
<gene>
    <name evidence="1" type="ORF">EV199_3437</name>
</gene>
<comment type="caution">
    <text evidence="1">The sequence shown here is derived from an EMBL/GenBank/DDBJ whole genome shotgun (WGS) entry which is preliminary data.</text>
</comment>
<reference evidence="1 2" key="1">
    <citation type="submission" date="2019-02" db="EMBL/GenBank/DDBJ databases">
        <title>Genomic Encyclopedia of Type Strains, Phase IV (KMG-IV): sequencing the most valuable type-strain genomes for metagenomic binning, comparative biology and taxonomic classification.</title>
        <authorList>
            <person name="Goeker M."/>
        </authorList>
    </citation>
    <scope>NUCLEOTIDE SEQUENCE [LARGE SCALE GENOMIC DNA]</scope>
    <source>
        <strain evidence="1 2">DSM 18116</strain>
    </source>
</reference>
<dbReference type="AlphaFoldDB" id="A0A4Q7MRX3"/>
<dbReference type="Pfam" id="PF14114">
    <property type="entry name" value="DUF4286"/>
    <property type="match status" value="1"/>
</dbReference>
<sequence length="101" mass="11948">MIIYNVTIKVSWAIHDAWVEWMIKTHMPDVMATGCFTKNQLVKVLELDEEEGPTYAAQYYANEFSDYERYINQHSQTLRDDGYNKWGNNFIAFRSVMEIVN</sequence>
<dbReference type="InterPro" id="IPR025563">
    <property type="entry name" value="DUF4286"/>
</dbReference>
<organism evidence="1 2">
    <name type="scientific">Pseudobacter ginsenosidimutans</name>
    <dbReference type="NCBI Taxonomy" id="661488"/>
    <lineage>
        <taxon>Bacteria</taxon>
        <taxon>Pseudomonadati</taxon>
        <taxon>Bacteroidota</taxon>
        <taxon>Chitinophagia</taxon>
        <taxon>Chitinophagales</taxon>
        <taxon>Chitinophagaceae</taxon>
        <taxon>Pseudobacter</taxon>
    </lineage>
</organism>
<proteinExistence type="predicted"/>
<name>A0A4Q7MRX3_9BACT</name>
<dbReference type="RefSeq" id="WP_130542027.1">
    <property type="nucleotide sequence ID" value="NZ_CP042431.1"/>
</dbReference>
<dbReference type="EMBL" id="SGXA01000002">
    <property type="protein sequence ID" value="RZS71532.1"/>
    <property type="molecule type" value="Genomic_DNA"/>
</dbReference>
<evidence type="ECO:0000313" key="1">
    <source>
        <dbReference type="EMBL" id="RZS71532.1"/>
    </source>
</evidence>
<keyword evidence="2" id="KW-1185">Reference proteome</keyword>